<dbReference type="Gene3D" id="3.30.450.20">
    <property type="entry name" value="PAS domain"/>
    <property type="match status" value="4"/>
</dbReference>
<dbReference type="SMART" id="SM00086">
    <property type="entry name" value="PAC"/>
    <property type="match status" value="4"/>
</dbReference>
<dbReference type="Pfam" id="PF00512">
    <property type="entry name" value="HisKA"/>
    <property type="match status" value="1"/>
</dbReference>
<evidence type="ECO:0000256" key="4">
    <source>
        <dbReference type="ARBA" id="ARBA00022679"/>
    </source>
</evidence>
<feature type="domain" description="PAS" evidence="7">
    <location>
        <begin position="1"/>
        <end position="43"/>
    </location>
</feature>
<organism evidence="9 10">
    <name type="scientific">Geoanaerobacter pelophilus</name>
    <dbReference type="NCBI Taxonomy" id="60036"/>
    <lineage>
        <taxon>Bacteria</taxon>
        <taxon>Pseudomonadati</taxon>
        <taxon>Thermodesulfobacteriota</taxon>
        <taxon>Desulfuromonadia</taxon>
        <taxon>Geobacterales</taxon>
        <taxon>Geobacteraceae</taxon>
        <taxon>Geoanaerobacter</taxon>
    </lineage>
</organism>
<dbReference type="Pfam" id="PF02518">
    <property type="entry name" value="HATPase_c"/>
    <property type="match status" value="1"/>
</dbReference>
<evidence type="ECO:0000259" key="6">
    <source>
        <dbReference type="PROSITE" id="PS50109"/>
    </source>
</evidence>
<dbReference type="GO" id="GO:0006355">
    <property type="term" value="P:regulation of DNA-templated transcription"/>
    <property type="evidence" value="ECO:0007669"/>
    <property type="project" value="InterPro"/>
</dbReference>
<evidence type="ECO:0000313" key="9">
    <source>
        <dbReference type="EMBL" id="MBT0666092.1"/>
    </source>
</evidence>
<dbReference type="AlphaFoldDB" id="A0AAW4L7E6"/>
<reference evidence="9 10" key="1">
    <citation type="submission" date="2021-05" db="EMBL/GenBank/DDBJ databases">
        <title>The draft genome of Geobacter pelophilus DSM 12255.</title>
        <authorList>
            <person name="Xu Z."/>
            <person name="Masuda Y."/>
            <person name="Itoh H."/>
            <person name="Senoo K."/>
        </authorList>
    </citation>
    <scope>NUCLEOTIDE SEQUENCE [LARGE SCALE GENOMIC DNA]</scope>
    <source>
        <strain evidence="9 10">DSM 12255</strain>
    </source>
</reference>
<evidence type="ECO:0000313" key="10">
    <source>
        <dbReference type="Proteomes" id="UP000811899"/>
    </source>
</evidence>
<dbReference type="PANTHER" id="PTHR43304:SF1">
    <property type="entry name" value="PAC DOMAIN-CONTAINING PROTEIN"/>
    <property type="match status" value="1"/>
</dbReference>
<dbReference type="Pfam" id="PF13426">
    <property type="entry name" value="PAS_9"/>
    <property type="match status" value="1"/>
</dbReference>
<dbReference type="PANTHER" id="PTHR43304">
    <property type="entry name" value="PHYTOCHROME-LIKE PROTEIN CPH1"/>
    <property type="match status" value="1"/>
</dbReference>
<dbReference type="SUPFAM" id="SSF47384">
    <property type="entry name" value="Homodimeric domain of signal transducing histidine kinase"/>
    <property type="match status" value="1"/>
</dbReference>
<dbReference type="CDD" id="cd00082">
    <property type="entry name" value="HisKA"/>
    <property type="match status" value="1"/>
</dbReference>
<dbReference type="InterPro" id="IPR013767">
    <property type="entry name" value="PAS_fold"/>
</dbReference>
<feature type="domain" description="PAS" evidence="7">
    <location>
        <begin position="128"/>
        <end position="183"/>
    </location>
</feature>
<dbReference type="Gene3D" id="1.10.287.130">
    <property type="match status" value="1"/>
</dbReference>
<dbReference type="InterPro" id="IPR000700">
    <property type="entry name" value="PAS-assoc_C"/>
</dbReference>
<dbReference type="InterPro" id="IPR004358">
    <property type="entry name" value="Sig_transdc_His_kin-like_C"/>
</dbReference>
<dbReference type="Gene3D" id="3.30.565.10">
    <property type="entry name" value="Histidine kinase-like ATPase, C-terminal domain"/>
    <property type="match status" value="1"/>
</dbReference>
<keyword evidence="3" id="KW-0597">Phosphoprotein</keyword>
<dbReference type="PRINTS" id="PR00344">
    <property type="entry name" value="BCTRLSENSOR"/>
</dbReference>
<dbReference type="SMART" id="SM00387">
    <property type="entry name" value="HATPase_c"/>
    <property type="match status" value="1"/>
</dbReference>
<dbReference type="InterPro" id="IPR005467">
    <property type="entry name" value="His_kinase_dom"/>
</dbReference>
<dbReference type="GO" id="GO:0000155">
    <property type="term" value="F:phosphorelay sensor kinase activity"/>
    <property type="evidence" value="ECO:0007669"/>
    <property type="project" value="InterPro"/>
</dbReference>
<gene>
    <name evidence="9" type="ORF">KI809_17405</name>
</gene>
<dbReference type="PROSITE" id="PS50112">
    <property type="entry name" value="PAS"/>
    <property type="match status" value="3"/>
</dbReference>
<dbReference type="EC" id="2.7.13.3" evidence="2"/>
<dbReference type="Proteomes" id="UP000811899">
    <property type="component" value="Unassembled WGS sequence"/>
</dbReference>
<dbReference type="InterPro" id="IPR052162">
    <property type="entry name" value="Sensor_kinase/Photoreceptor"/>
</dbReference>
<dbReference type="InterPro" id="IPR035965">
    <property type="entry name" value="PAS-like_dom_sf"/>
</dbReference>
<dbReference type="SUPFAM" id="SSF55874">
    <property type="entry name" value="ATPase domain of HSP90 chaperone/DNA topoisomerase II/histidine kinase"/>
    <property type="match status" value="1"/>
</dbReference>
<feature type="domain" description="PAS" evidence="7">
    <location>
        <begin position="254"/>
        <end position="300"/>
    </location>
</feature>
<feature type="domain" description="PAC" evidence="8">
    <location>
        <begin position="329"/>
        <end position="381"/>
    </location>
</feature>
<dbReference type="InterPro" id="IPR001610">
    <property type="entry name" value="PAC"/>
</dbReference>
<evidence type="ECO:0000259" key="8">
    <source>
        <dbReference type="PROSITE" id="PS50113"/>
    </source>
</evidence>
<keyword evidence="5 9" id="KW-0418">Kinase</keyword>
<feature type="domain" description="PAC" evidence="8">
    <location>
        <begin position="203"/>
        <end position="253"/>
    </location>
</feature>
<dbReference type="Pfam" id="PF00989">
    <property type="entry name" value="PAS"/>
    <property type="match status" value="1"/>
</dbReference>
<dbReference type="Pfam" id="PF13188">
    <property type="entry name" value="PAS_8"/>
    <property type="match status" value="2"/>
</dbReference>
<name>A0AAW4L7E6_9BACT</name>
<dbReference type="InterPro" id="IPR036097">
    <property type="entry name" value="HisK_dim/P_sf"/>
</dbReference>
<dbReference type="CDD" id="cd00075">
    <property type="entry name" value="HATPase"/>
    <property type="match status" value="1"/>
</dbReference>
<keyword evidence="4" id="KW-0808">Transferase</keyword>
<dbReference type="InterPro" id="IPR003661">
    <property type="entry name" value="HisK_dim/P_dom"/>
</dbReference>
<dbReference type="InterPro" id="IPR036890">
    <property type="entry name" value="HATPase_C_sf"/>
</dbReference>
<protein>
    <recommendedName>
        <fullName evidence="2">histidine kinase</fullName>
        <ecNumber evidence="2">2.7.13.3</ecNumber>
    </recommendedName>
</protein>
<sequence>MFRDILALMDFMPVGIRWVNRQGACEYLNKTFVEMFGYSLEEIRSIDDWFTKAYPDPGYRQEITSWYSEKIPRLVRGTTPSPFKAKVTCKDGAVKHVIVSAHIALGRIIGIYTDITEHAKAAELQLEIEKMFRLTFEGAVDAIFWVNAESGILVNCNRAAEEMLEAPRNEIIGQHFTSLHPLDSTEQVASLFAQATSLTEPQGDMEAEVVSRSGKVIPVLIRSSLTKIGDTNVVQGVFIDISERKRAERALIDTCNLMQKTLSSLNETVFIVETGTRKILDCNITVEKMFGYPRAEVIGKYTPMLHISEEMSRIFGEEMQKGYREKGYFETEFSMRRKDGTTFFSEHCVTPIRDETGAYVSHVCVVRDISRRKQSEEALRKSEARYRAMIDAFDGLIYICSQERRIEFMNRQMIERIGHDATGELCYQALHNFEAVCPWCVNERVFNGENVQWEIQSSKDGRWYHISNVPIRNADGIMSKQVMITDITASKQAEQDRVALEAQRMMNEEQRQFLGLVSHEIRTPLAVIDGAAQLILLSAPPDSPCSSQAERIRGGAARLSNLIDSCLTDERLASGGWSPDMCLHDIGLIVKNAANHAQAATRIHQINVSLAELPDQFTCDAMLTKVMIDNLLDNAVKYSPKGGEIRLRAYGLGNDGICIEVSDEGIGIPPDQLERIFKRFYRTWQVSGVVGAGLGLHLVRKIAEIHGGTATCTSILGTGSSFSVFLNPPM</sequence>
<dbReference type="SMART" id="SM00091">
    <property type="entry name" value="PAS"/>
    <property type="match status" value="4"/>
</dbReference>
<evidence type="ECO:0000256" key="5">
    <source>
        <dbReference type="ARBA" id="ARBA00022777"/>
    </source>
</evidence>
<dbReference type="SUPFAM" id="SSF55785">
    <property type="entry name" value="PYP-like sensor domain (PAS domain)"/>
    <property type="match status" value="4"/>
</dbReference>
<evidence type="ECO:0000256" key="1">
    <source>
        <dbReference type="ARBA" id="ARBA00000085"/>
    </source>
</evidence>
<evidence type="ECO:0000259" key="7">
    <source>
        <dbReference type="PROSITE" id="PS50112"/>
    </source>
</evidence>
<dbReference type="InterPro" id="IPR000014">
    <property type="entry name" value="PAS"/>
</dbReference>
<dbReference type="EMBL" id="JAHCVJ010000008">
    <property type="protein sequence ID" value="MBT0666092.1"/>
    <property type="molecule type" value="Genomic_DNA"/>
</dbReference>
<proteinExistence type="predicted"/>
<evidence type="ECO:0000256" key="2">
    <source>
        <dbReference type="ARBA" id="ARBA00012438"/>
    </source>
</evidence>
<comment type="caution">
    <text evidence="9">The sequence shown here is derived from an EMBL/GenBank/DDBJ whole genome shotgun (WGS) entry which is preliminary data.</text>
</comment>
<keyword evidence="10" id="KW-1185">Reference proteome</keyword>
<evidence type="ECO:0000256" key="3">
    <source>
        <dbReference type="ARBA" id="ARBA00022553"/>
    </source>
</evidence>
<dbReference type="InterPro" id="IPR003594">
    <property type="entry name" value="HATPase_dom"/>
</dbReference>
<dbReference type="SMART" id="SM00388">
    <property type="entry name" value="HisKA"/>
    <property type="match status" value="1"/>
</dbReference>
<dbReference type="CDD" id="cd00130">
    <property type="entry name" value="PAS"/>
    <property type="match status" value="3"/>
</dbReference>
<comment type="catalytic activity">
    <reaction evidence="1">
        <text>ATP + protein L-histidine = ADP + protein N-phospho-L-histidine.</text>
        <dbReference type="EC" id="2.7.13.3"/>
    </reaction>
</comment>
<dbReference type="PROSITE" id="PS50109">
    <property type="entry name" value="HIS_KIN"/>
    <property type="match status" value="1"/>
</dbReference>
<dbReference type="NCBIfam" id="TIGR00229">
    <property type="entry name" value="sensory_box"/>
    <property type="match status" value="3"/>
</dbReference>
<feature type="domain" description="Histidine kinase" evidence="6">
    <location>
        <begin position="516"/>
        <end position="730"/>
    </location>
</feature>
<accession>A0AAW4L7E6</accession>
<dbReference type="PROSITE" id="PS50113">
    <property type="entry name" value="PAC"/>
    <property type="match status" value="2"/>
</dbReference>